<dbReference type="Proteomes" id="UP000708576">
    <property type="component" value="Unassembled WGS sequence"/>
</dbReference>
<protein>
    <submittedName>
        <fullName evidence="1">Uncharacterized protein</fullName>
    </submittedName>
</protein>
<organism evidence="1 2">
    <name type="scientific">Carboxylicivirga linearis</name>
    <dbReference type="NCBI Taxonomy" id="1628157"/>
    <lineage>
        <taxon>Bacteria</taxon>
        <taxon>Pseudomonadati</taxon>
        <taxon>Bacteroidota</taxon>
        <taxon>Bacteroidia</taxon>
        <taxon>Marinilabiliales</taxon>
        <taxon>Marinilabiliaceae</taxon>
        <taxon>Carboxylicivirga</taxon>
    </lineage>
</organism>
<dbReference type="EMBL" id="JAGUCO010000018">
    <property type="protein sequence ID" value="MBS2100083.1"/>
    <property type="molecule type" value="Genomic_DNA"/>
</dbReference>
<dbReference type="RefSeq" id="WP_212217325.1">
    <property type="nucleotide sequence ID" value="NZ_JAGUCO010000018.1"/>
</dbReference>
<reference evidence="1 2" key="1">
    <citation type="journal article" date="2015" name="Int. J. Syst. Evol. Microbiol.">
        <title>Carboxylicivirga linearis sp. nov., isolated from a sea cucumber culture pond.</title>
        <authorList>
            <person name="Wang F.Q."/>
            <person name="Zhou Y.X."/>
            <person name="Lin X.Z."/>
            <person name="Chen G.J."/>
            <person name="Du Z.J."/>
        </authorList>
    </citation>
    <scope>NUCLEOTIDE SEQUENCE [LARGE SCALE GENOMIC DNA]</scope>
    <source>
        <strain evidence="1 2">FB218</strain>
    </source>
</reference>
<evidence type="ECO:0000313" key="2">
    <source>
        <dbReference type="Proteomes" id="UP000708576"/>
    </source>
</evidence>
<proteinExistence type="predicted"/>
<comment type="caution">
    <text evidence="1">The sequence shown here is derived from an EMBL/GenBank/DDBJ whole genome shotgun (WGS) entry which is preliminary data.</text>
</comment>
<name>A0ABS5JYV4_9BACT</name>
<gene>
    <name evidence="1" type="ORF">KEM10_17480</name>
</gene>
<evidence type="ECO:0000313" key="1">
    <source>
        <dbReference type="EMBL" id="MBS2100083.1"/>
    </source>
</evidence>
<keyword evidence="2" id="KW-1185">Reference proteome</keyword>
<sequence length="67" mass="7950">MKKLFTQDYSRLEKEAGRLLEIYERMPDEYFVNQKSSVELIVRKLKGFARVYNNYSLNGTDAEIIIN</sequence>
<accession>A0ABS5JYV4</accession>